<dbReference type="EMBL" id="BARS01028375">
    <property type="protein sequence ID" value="GAG07722.1"/>
    <property type="molecule type" value="Genomic_DNA"/>
</dbReference>
<evidence type="ECO:0000313" key="1">
    <source>
        <dbReference type="EMBL" id="GAG07722.1"/>
    </source>
</evidence>
<comment type="caution">
    <text evidence="1">The sequence shown here is derived from an EMBL/GenBank/DDBJ whole genome shotgun (WGS) entry which is preliminary data.</text>
</comment>
<sequence>MSVEFYPGDGVRRDVEDLKDLKVFVIQLVVKTATEPI</sequence>
<gene>
    <name evidence="1" type="ORF">S01H1_44479</name>
</gene>
<organism evidence="1">
    <name type="scientific">marine sediment metagenome</name>
    <dbReference type="NCBI Taxonomy" id="412755"/>
    <lineage>
        <taxon>unclassified sequences</taxon>
        <taxon>metagenomes</taxon>
        <taxon>ecological metagenomes</taxon>
    </lineage>
</organism>
<dbReference type="AlphaFoldDB" id="X0V8M7"/>
<reference evidence="1" key="1">
    <citation type="journal article" date="2014" name="Front. Microbiol.">
        <title>High frequency of phylogenetically diverse reductive dehalogenase-homologous genes in deep subseafloor sedimentary metagenomes.</title>
        <authorList>
            <person name="Kawai M."/>
            <person name="Futagami T."/>
            <person name="Toyoda A."/>
            <person name="Takaki Y."/>
            <person name="Nishi S."/>
            <person name="Hori S."/>
            <person name="Arai W."/>
            <person name="Tsubouchi T."/>
            <person name="Morono Y."/>
            <person name="Uchiyama I."/>
            <person name="Ito T."/>
            <person name="Fujiyama A."/>
            <person name="Inagaki F."/>
            <person name="Takami H."/>
        </authorList>
    </citation>
    <scope>NUCLEOTIDE SEQUENCE</scope>
    <source>
        <strain evidence="1">Expedition CK06-06</strain>
    </source>
</reference>
<protein>
    <submittedName>
        <fullName evidence="1">Uncharacterized protein</fullName>
    </submittedName>
</protein>
<feature type="non-terminal residue" evidence="1">
    <location>
        <position position="37"/>
    </location>
</feature>
<accession>X0V8M7</accession>
<name>X0V8M7_9ZZZZ</name>
<proteinExistence type="predicted"/>